<dbReference type="Pfam" id="PF04888">
    <property type="entry name" value="SseC"/>
    <property type="match status" value="1"/>
</dbReference>
<dbReference type="InterPro" id="IPR003895">
    <property type="entry name" value="T3SS_SctE/BipB"/>
</dbReference>
<dbReference type="PRINTS" id="PR01375">
    <property type="entry name" value="BACINVASINB"/>
</dbReference>
<dbReference type="Pfam" id="PF16535">
    <property type="entry name" value="T3SSipB"/>
    <property type="match status" value="1"/>
</dbReference>
<feature type="domain" description="IpaB/BipB/SctE N-terminal" evidence="12">
    <location>
        <begin position="20"/>
        <end position="163"/>
    </location>
</feature>
<evidence type="ECO:0000313" key="13">
    <source>
        <dbReference type="EMBL" id="MBF6637718.1"/>
    </source>
</evidence>
<evidence type="ECO:0000256" key="4">
    <source>
        <dbReference type="ARBA" id="ARBA00022692"/>
    </source>
</evidence>
<sequence>MSDGRPTLALPVKVNDSKYSNFTTLIAQFKALLSNNEIDKLTNNLQHLNALTQAKTASNALKAKEHANALQDSDKAFDTAKDDTSALALAKDTYEQSKVSQSNAEQRLASLSPEDPQYQEAKNELDKATFAKFVAYAALGLCSEKAQTSANIAMVALKLADQLLGKLLNSSGVDPVLISATYKQHLTGLAAMTLLMGELSKLLGDNADSKIQANAELSKQLHESRQKEMRIKAEEQAEAIRKAEHLNKVMGCVGKILGGLLTAVSIVGAVFTGGASLALAAVGIALMVADPIVKAITGESITDRVMAPIMEHVIQPMIKFFADAIQSFMKGTGLDKKLGENVSEIIATIVATIVTVVTIIVASLLAKSAGSAMLKKIMPALEKAIAAFIKNTVPNVVKNSGRLVSGAAKTSIKRLGKNLGLAQNPASMARLKLTARVAELGTAAAKTSVDSAHNIISGIATKDIAEDEAEAEITIAMADTKAISKYLKLAVEIFTAESKASMDLVNEISTLNISRQQTNMSILNALRA</sequence>
<dbReference type="AlphaFoldDB" id="A0AA40X378"/>
<dbReference type="Proteomes" id="UP000705283">
    <property type="component" value="Unassembled WGS sequence"/>
</dbReference>
<evidence type="ECO:0000256" key="8">
    <source>
        <dbReference type="ARBA" id="ARBA00023136"/>
    </source>
</evidence>
<evidence type="ECO:0000256" key="3">
    <source>
        <dbReference type="ARBA" id="ARBA00022525"/>
    </source>
</evidence>
<evidence type="ECO:0000256" key="7">
    <source>
        <dbReference type="ARBA" id="ARBA00023026"/>
    </source>
</evidence>
<keyword evidence="7" id="KW-0843">Virulence</keyword>
<reference evidence="13" key="2">
    <citation type="submission" date="2022-09" db="EMBL/GenBank/DDBJ databases">
        <title>Rouxiella aceris sp. nov., isolated from tree sap and emended description of the genus Rhouxiella.</title>
        <authorList>
            <person name="Kim I.S."/>
        </authorList>
    </citation>
    <scope>NUCLEOTIDE SEQUENCE</scope>
    <source>
        <strain evidence="13">SAP-2</strain>
    </source>
</reference>
<reference evidence="13" key="1">
    <citation type="submission" date="2020-11" db="EMBL/GenBank/DDBJ databases">
        <authorList>
            <person name="Lee S.D."/>
        </authorList>
    </citation>
    <scope>NUCLEOTIDE SEQUENCE</scope>
    <source>
        <strain evidence="13">SAP-2</strain>
    </source>
</reference>
<keyword evidence="6 10" id="KW-1133">Transmembrane helix</keyword>
<comment type="similarity">
    <text evidence="9">Belongs to the SctE/SipB/YopB family.</text>
</comment>
<evidence type="ECO:0000256" key="10">
    <source>
        <dbReference type="SAM" id="Phobius"/>
    </source>
</evidence>
<keyword evidence="3" id="KW-0964">Secreted</keyword>
<feature type="transmembrane region" description="Helical" evidence="10">
    <location>
        <begin position="345"/>
        <end position="366"/>
    </location>
</feature>
<evidence type="ECO:0000256" key="2">
    <source>
        <dbReference type="ARBA" id="ARBA00004613"/>
    </source>
</evidence>
<protein>
    <submittedName>
        <fullName evidence="13">Type III secretion system translocon subunit SctE</fullName>
    </submittedName>
</protein>
<dbReference type="InterPro" id="IPR006972">
    <property type="entry name" value="BipB-like_C"/>
</dbReference>
<evidence type="ECO:0000256" key="1">
    <source>
        <dbReference type="ARBA" id="ARBA00004301"/>
    </source>
</evidence>
<evidence type="ECO:0000256" key="9">
    <source>
        <dbReference type="ARBA" id="ARBA00035640"/>
    </source>
</evidence>
<evidence type="ECO:0000256" key="6">
    <source>
        <dbReference type="ARBA" id="ARBA00022989"/>
    </source>
</evidence>
<comment type="caution">
    <text evidence="13">The sequence shown here is derived from an EMBL/GenBank/DDBJ whole genome shotgun (WGS) entry which is preliminary data.</text>
</comment>
<evidence type="ECO:0000313" key="14">
    <source>
        <dbReference type="Proteomes" id="UP000705283"/>
    </source>
</evidence>
<feature type="transmembrane region" description="Helical" evidence="10">
    <location>
        <begin position="256"/>
        <end position="289"/>
    </location>
</feature>
<keyword evidence="4 10" id="KW-0812">Transmembrane</keyword>
<name>A0AA40X378_9GAMM</name>
<organism evidence="13 14">
    <name type="scientific">Rouxiella silvae</name>
    <dbReference type="NCBI Taxonomy" id="1646373"/>
    <lineage>
        <taxon>Bacteria</taxon>
        <taxon>Pseudomonadati</taxon>
        <taxon>Pseudomonadota</taxon>
        <taxon>Gammaproteobacteria</taxon>
        <taxon>Enterobacterales</taxon>
        <taxon>Yersiniaceae</taxon>
        <taxon>Rouxiella</taxon>
    </lineage>
</organism>
<comment type="subcellular location">
    <subcellularLocation>
        <location evidence="1">Host membrane</location>
        <topology evidence="1">Multi-pass membrane protein</topology>
    </subcellularLocation>
    <subcellularLocation>
        <location evidence="2">Secreted</location>
    </subcellularLocation>
</comment>
<dbReference type="EMBL" id="JADMKS010000005">
    <property type="protein sequence ID" value="MBF6637718.1"/>
    <property type="molecule type" value="Genomic_DNA"/>
</dbReference>
<dbReference type="InterPro" id="IPR032391">
    <property type="entry name" value="IpaB/BipB/SctE_N"/>
</dbReference>
<dbReference type="GO" id="GO:0005576">
    <property type="term" value="C:extracellular region"/>
    <property type="evidence" value="ECO:0007669"/>
    <property type="project" value="UniProtKB-SubCell"/>
</dbReference>
<keyword evidence="5" id="KW-1043">Host membrane</keyword>
<evidence type="ECO:0000256" key="5">
    <source>
        <dbReference type="ARBA" id="ARBA00022870"/>
    </source>
</evidence>
<feature type="domain" description="Translocator protein BipB-like C-terminal" evidence="11">
    <location>
        <begin position="195"/>
        <end position="522"/>
    </location>
</feature>
<accession>A0AA40X378</accession>
<dbReference type="GO" id="GO:0033644">
    <property type="term" value="C:host cell membrane"/>
    <property type="evidence" value="ECO:0007669"/>
    <property type="project" value="UniProtKB-SubCell"/>
</dbReference>
<dbReference type="GO" id="GO:0016020">
    <property type="term" value="C:membrane"/>
    <property type="evidence" value="ECO:0007669"/>
    <property type="project" value="InterPro"/>
</dbReference>
<dbReference type="RefSeq" id="WP_194978207.1">
    <property type="nucleotide sequence ID" value="NZ_JADMKS010000005.1"/>
</dbReference>
<evidence type="ECO:0000259" key="12">
    <source>
        <dbReference type="Pfam" id="PF16535"/>
    </source>
</evidence>
<keyword evidence="8 10" id="KW-0472">Membrane</keyword>
<proteinExistence type="inferred from homology"/>
<evidence type="ECO:0000259" key="11">
    <source>
        <dbReference type="Pfam" id="PF04888"/>
    </source>
</evidence>
<dbReference type="Gene3D" id="1.20.120.330">
    <property type="entry name" value="Nucleotidyltransferases domain 2"/>
    <property type="match status" value="2"/>
</dbReference>
<gene>
    <name evidence="13" type="primary">sctE</name>
    <name evidence="13" type="ORF">ITX54_13720</name>
</gene>